<accession>A0A0F9MBE9</accession>
<gene>
    <name evidence="2" type="ORF">LCGC14_1404980</name>
    <name evidence="1" type="ORF">LCGC14_2558360</name>
</gene>
<evidence type="ECO:0000313" key="1">
    <source>
        <dbReference type="EMBL" id="KKL10189.1"/>
    </source>
</evidence>
<dbReference type="EMBL" id="LAZR01009213">
    <property type="protein sequence ID" value="KKM73990.1"/>
    <property type="molecule type" value="Genomic_DNA"/>
</dbReference>
<protein>
    <submittedName>
        <fullName evidence="2">Uncharacterized protein</fullName>
    </submittedName>
</protein>
<organism evidence="2">
    <name type="scientific">marine sediment metagenome</name>
    <dbReference type="NCBI Taxonomy" id="412755"/>
    <lineage>
        <taxon>unclassified sequences</taxon>
        <taxon>metagenomes</taxon>
        <taxon>ecological metagenomes</taxon>
    </lineage>
</organism>
<dbReference type="AlphaFoldDB" id="A0A0F9MBE9"/>
<reference evidence="2" key="1">
    <citation type="journal article" date="2015" name="Nature">
        <title>Complex archaea that bridge the gap between prokaryotes and eukaryotes.</title>
        <authorList>
            <person name="Spang A."/>
            <person name="Saw J.H."/>
            <person name="Jorgensen S.L."/>
            <person name="Zaremba-Niedzwiedzka K."/>
            <person name="Martijn J."/>
            <person name="Lind A.E."/>
            <person name="van Eijk R."/>
            <person name="Schleper C."/>
            <person name="Guy L."/>
            <person name="Ettema T.J."/>
        </authorList>
    </citation>
    <scope>NUCLEOTIDE SEQUENCE</scope>
</reference>
<proteinExistence type="predicted"/>
<evidence type="ECO:0000313" key="2">
    <source>
        <dbReference type="EMBL" id="KKM73990.1"/>
    </source>
</evidence>
<name>A0A0F9MBE9_9ZZZZ</name>
<sequence>MHKIPCKCSLFCRQNGKDRKQAVSEGLVKE</sequence>
<feature type="non-terminal residue" evidence="2">
    <location>
        <position position="30"/>
    </location>
</feature>
<dbReference type="EMBL" id="LAZR01042163">
    <property type="protein sequence ID" value="KKL10189.1"/>
    <property type="molecule type" value="Genomic_DNA"/>
</dbReference>
<comment type="caution">
    <text evidence="2">The sequence shown here is derived from an EMBL/GenBank/DDBJ whole genome shotgun (WGS) entry which is preliminary data.</text>
</comment>